<evidence type="ECO:0000313" key="3">
    <source>
        <dbReference type="EMBL" id="PSW99568.1"/>
    </source>
</evidence>
<protein>
    <recommendedName>
        <fullName evidence="2">Phage tail fibre protein N-terminal domain-containing protein</fullName>
    </recommendedName>
</protein>
<dbReference type="RefSeq" id="WP_107180325.1">
    <property type="nucleotide sequence ID" value="NZ_PYOP01000002.1"/>
</dbReference>
<dbReference type="Pfam" id="PF12571">
    <property type="entry name" value="Phage_tail_fib"/>
    <property type="match status" value="1"/>
</dbReference>
<comment type="caution">
    <text evidence="3">The sequence shown here is derived from an EMBL/GenBank/DDBJ whole genome shotgun (WGS) entry which is preliminary data.</text>
</comment>
<dbReference type="InterPro" id="IPR022225">
    <property type="entry name" value="Phage_tail_fibre_N"/>
</dbReference>
<reference evidence="3 4" key="1">
    <citation type="submission" date="2018-03" db="EMBL/GenBank/DDBJ databases">
        <title>Whole genome sequencing of Histamine producing bacteria.</title>
        <authorList>
            <person name="Butler K."/>
        </authorList>
    </citation>
    <scope>NUCLEOTIDE SEQUENCE [LARGE SCALE GENOMIC DNA]</scope>
    <source>
        <strain evidence="3 4">ATCC 51761</strain>
    </source>
</reference>
<feature type="compositionally biased region" description="Polar residues" evidence="1">
    <location>
        <begin position="493"/>
        <end position="512"/>
    </location>
</feature>
<sequence length="589" mass="65203">MSTAILTSAFATYKAQCEAASKPIIMDEFVFALIPNQHPDTPIDPEEALPADSYIKGRFKVTQKGMINPDAVVYSIILGTEIGTWDFNWVGLVNSEHNIVGAISHTPIQTKAAENPNFNIAGDTLTRNIITPYTNASALTQITVTADVWQLDFNNRLTAIDERIRLENCDNYGQTAFIQQAWQATARNNAITLSPGTAYIAGFQCINKQPMLVDFSGVTLPKKLYLEACFKGTVSSKWQIHTEIVIADTHPSTRIENGVTYYSSEIATITTLSTITDLRILDWRTDHLKESSDPHPQYKKRATKKSAGIIKIASDEETNAGDNDETCITPTQLKRILDTMSNNTSNAMDQLLDAMRKVEGKLGRVRIYMKNDIDDDYLPITGQIINKSDYPDYFALLNITANTLKLPNWSKNGYIRQFSDALTAGTILEQEILQHTHTATIGNNGGHTPTAYPIDLGNKTGYFSVNKRFWTSSDNAHSHTYTTAIGGPISGTDPWSSSPSDSYGDKQTSQQPAHKHYVDIAFNNTPVPINLGTYNVSMHAISPHSHTAHIDNTGGNENRPKTTIAVYAVKVKYITPNVRYNINSEVIDE</sequence>
<name>A0ABX5GWX7_9GAMM</name>
<gene>
    <name evidence="3" type="ORF">C9J52_01935</name>
</gene>
<evidence type="ECO:0000259" key="2">
    <source>
        <dbReference type="Pfam" id="PF12571"/>
    </source>
</evidence>
<keyword evidence="4" id="KW-1185">Reference proteome</keyword>
<feature type="region of interest" description="Disordered" evidence="1">
    <location>
        <begin position="485"/>
        <end position="512"/>
    </location>
</feature>
<dbReference type="EMBL" id="PYOP01000002">
    <property type="protein sequence ID" value="PSW99568.1"/>
    <property type="molecule type" value="Genomic_DNA"/>
</dbReference>
<evidence type="ECO:0000313" key="4">
    <source>
        <dbReference type="Proteomes" id="UP000241190"/>
    </source>
</evidence>
<accession>A0ABX5GWX7</accession>
<proteinExistence type="predicted"/>
<dbReference type="SUPFAM" id="SSF88874">
    <property type="entry name" value="Receptor-binding domain of short tail fibre protein gp12"/>
    <property type="match status" value="1"/>
</dbReference>
<feature type="domain" description="Phage tail fibre protein N-terminal" evidence="2">
    <location>
        <begin position="3"/>
        <end position="159"/>
    </location>
</feature>
<organism evidence="3 4">
    <name type="scientific">Photobacterium iliopiscarium</name>
    <dbReference type="NCBI Taxonomy" id="56192"/>
    <lineage>
        <taxon>Bacteria</taxon>
        <taxon>Pseudomonadati</taxon>
        <taxon>Pseudomonadota</taxon>
        <taxon>Gammaproteobacteria</taxon>
        <taxon>Vibrionales</taxon>
        <taxon>Vibrionaceae</taxon>
        <taxon>Photobacterium</taxon>
    </lineage>
</organism>
<evidence type="ECO:0000256" key="1">
    <source>
        <dbReference type="SAM" id="MobiDB-lite"/>
    </source>
</evidence>
<dbReference type="Proteomes" id="UP000241190">
    <property type="component" value="Unassembled WGS sequence"/>
</dbReference>